<dbReference type="PANTHER" id="PTHR21666">
    <property type="entry name" value="PEPTIDASE-RELATED"/>
    <property type="match status" value="1"/>
</dbReference>
<sequence>MHFHINKRKLVTLTIAVYFVSMVLGVLPASAGLDEVVSEGAYSPPLARNIEVQKPLTKAPKSQTANSEIEMEYQVRPGDSLWSIAERTGISVGKLAEINKMNPTDVLVAGRNLIIPGMSLGYHRIASGETLSHIAGQYDITMAELMKANGLANPDFIKIGATLVVPNREAVSEAVVSATSNQKGKIQIGGWAWPVAGEITSHFGIRGDRPHEGVDIGASSGATIVAAEQGRVVWAAPRGTYGLTVILDHGNGIRSLYAHCSKLLVTEGQQVDRDQPIARVGNTGRSAGPHLHMEILRQGIPLDPLLFLKERLFG</sequence>
<dbReference type="Gene3D" id="2.70.70.10">
    <property type="entry name" value="Glucose Permease (Domain IIA)"/>
    <property type="match status" value="1"/>
</dbReference>
<evidence type="ECO:0000313" key="2">
    <source>
        <dbReference type="EMBL" id="ABO51675.1"/>
    </source>
</evidence>
<evidence type="ECO:0000313" key="3">
    <source>
        <dbReference type="Proteomes" id="UP000001556"/>
    </source>
</evidence>
<dbReference type="SMART" id="SM00257">
    <property type="entry name" value="LysM"/>
    <property type="match status" value="2"/>
</dbReference>
<dbReference type="PROSITE" id="PS51782">
    <property type="entry name" value="LYSM"/>
    <property type="match status" value="2"/>
</dbReference>
<dbReference type="SUPFAM" id="SSF54106">
    <property type="entry name" value="LysM domain"/>
    <property type="match status" value="1"/>
</dbReference>
<dbReference type="Gene3D" id="3.10.350.10">
    <property type="entry name" value="LysM domain"/>
    <property type="match status" value="2"/>
</dbReference>
<protein>
    <submittedName>
        <fullName evidence="2">Peptidase M23B</fullName>
    </submittedName>
</protein>
<gene>
    <name evidence="2" type="ordered locus">Dred_3173</name>
</gene>
<dbReference type="STRING" id="349161.Dred_3173"/>
<dbReference type="OrthoDB" id="9814460at2"/>
<organism evidence="2 3">
    <name type="scientific">Desulforamulus reducens (strain ATCC BAA-1160 / DSM 100696 / MI-1)</name>
    <name type="common">Desulfotomaculum reducens</name>
    <dbReference type="NCBI Taxonomy" id="349161"/>
    <lineage>
        <taxon>Bacteria</taxon>
        <taxon>Bacillati</taxon>
        <taxon>Bacillota</taxon>
        <taxon>Clostridia</taxon>
        <taxon>Eubacteriales</taxon>
        <taxon>Peptococcaceae</taxon>
        <taxon>Desulforamulus</taxon>
    </lineage>
</organism>
<dbReference type="Pfam" id="PF01476">
    <property type="entry name" value="LysM"/>
    <property type="match status" value="2"/>
</dbReference>
<dbReference type="KEGG" id="drm:Dred_3173"/>
<accession>A4J9C2</accession>
<dbReference type="CDD" id="cd00118">
    <property type="entry name" value="LysM"/>
    <property type="match status" value="2"/>
</dbReference>
<dbReference type="EMBL" id="CP000612">
    <property type="protein sequence ID" value="ABO51675.1"/>
    <property type="molecule type" value="Genomic_DNA"/>
</dbReference>
<dbReference type="InterPro" id="IPR050570">
    <property type="entry name" value="Cell_wall_metabolism_enzyme"/>
</dbReference>
<dbReference type="GO" id="GO:0004222">
    <property type="term" value="F:metalloendopeptidase activity"/>
    <property type="evidence" value="ECO:0007669"/>
    <property type="project" value="TreeGrafter"/>
</dbReference>
<dbReference type="Pfam" id="PF01551">
    <property type="entry name" value="Peptidase_M23"/>
    <property type="match status" value="1"/>
</dbReference>
<dbReference type="RefSeq" id="WP_011879463.1">
    <property type="nucleotide sequence ID" value="NC_009253.1"/>
</dbReference>
<dbReference type="InterPro" id="IPR016047">
    <property type="entry name" value="M23ase_b-sheet_dom"/>
</dbReference>
<dbReference type="InterPro" id="IPR018392">
    <property type="entry name" value="LysM"/>
</dbReference>
<dbReference type="InterPro" id="IPR011055">
    <property type="entry name" value="Dup_hybrid_motif"/>
</dbReference>
<reference evidence="2 3" key="1">
    <citation type="submission" date="2007-03" db="EMBL/GenBank/DDBJ databases">
        <title>Complete sequence of Desulfotomaculum reducens MI-1.</title>
        <authorList>
            <consortium name="US DOE Joint Genome Institute"/>
            <person name="Copeland A."/>
            <person name="Lucas S."/>
            <person name="Lapidus A."/>
            <person name="Barry K."/>
            <person name="Detter J.C."/>
            <person name="Glavina del Rio T."/>
            <person name="Hammon N."/>
            <person name="Israni S."/>
            <person name="Dalin E."/>
            <person name="Tice H."/>
            <person name="Pitluck S."/>
            <person name="Sims D."/>
            <person name="Brettin T."/>
            <person name="Bruce D."/>
            <person name="Han C."/>
            <person name="Tapia R."/>
            <person name="Schmutz J."/>
            <person name="Larimer F."/>
            <person name="Land M."/>
            <person name="Hauser L."/>
            <person name="Kyrpides N."/>
            <person name="Kim E."/>
            <person name="Tebo B.M."/>
            <person name="Richardson P."/>
        </authorList>
    </citation>
    <scope>NUCLEOTIDE SEQUENCE [LARGE SCALE GENOMIC DNA]</scope>
    <source>
        <strain evidence="2 3">MI-1</strain>
    </source>
</reference>
<evidence type="ECO:0000259" key="1">
    <source>
        <dbReference type="PROSITE" id="PS51782"/>
    </source>
</evidence>
<dbReference type="AlphaFoldDB" id="A4J9C2"/>
<name>A4J9C2_DESRM</name>
<dbReference type="eggNOG" id="COG0739">
    <property type="taxonomic scope" value="Bacteria"/>
</dbReference>
<proteinExistence type="predicted"/>
<keyword evidence="3" id="KW-1185">Reference proteome</keyword>
<feature type="domain" description="LysM" evidence="1">
    <location>
        <begin position="121"/>
        <end position="165"/>
    </location>
</feature>
<dbReference type="CDD" id="cd12797">
    <property type="entry name" value="M23_peptidase"/>
    <property type="match status" value="1"/>
</dbReference>
<dbReference type="Proteomes" id="UP000001556">
    <property type="component" value="Chromosome"/>
</dbReference>
<feature type="domain" description="LysM" evidence="1">
    <location>
        <begin position="71"/>
        <end position="115"/>
    </location>
</feature>
<dbReference type="PANTHER" id="PTHR21666:SF270">
    <property type="entry name" value="MUREIN HYDROLASE ACTIVATOR ENVC"/>
    <property type="match status" value="1"/>
</dbReference>
<dbReference type="HOGENOM" id="CLU_029425_7_3_9"/>
<dbReference type="SUPFAM" id="SSF51261">
    <property type="entry name" value="Duplicated hybrid motif"/>
    <property type="match status" value="1"/>
</dbReference>
<dbReference type="InterPro" id="IPR036779">
    <property type="entry name" value="LysM_dom_sf"/>
</dbReference>